<dbReference type="AlphaFoldDB" id="A0AAV4NC03"/>
<evidence type="ECO:0000313" key="2">
    <source>
        <dbReference type="Proteomes" id="UP001054837"/>
    </source>
</evidence>
<evidence type="ECO:0000313" key="1">
    <source>
        <dbReference type="EMBL" id="GIX82183.1"/>
    </source>
</evidence>
<comment type="caution">
    <text evidence="1">The sequence shown here is derived from an EMBL/GenBank/DDBJ whole genome shotgun (WGS) entry which is preliminary data.</text>
</comment>
<sequence>MIGHPGKTNLDILQRFVFHVVTRHSHYIETRTYADVVHSLKKTFCSLVLASTHDCINEFGCPEKVWDIPQRFVHQPRSFSHVLSSC</sequence>
<proteinExistence type="predicted"/>
<organism evidence="1 2">
    <name type="scientific">Caerostris darwini</name>
    <dbReference type="NCBI Taxonomy" id="1538125"/>
    <lineage>
        <taxon>Eukaryota</taxon>
        <taxon>Metazoa</taxon>
        <taxon>Ecdysozoa</taxon>
        <taxon>Arthropoda</taxon>
        <taxon>Chelicerata</taxon>
        <taxon>Arachnida</taxon>
        <taxon>Araneae</taxon>
        <taxon>Araneomorphae</taxon>
        <taxon>Entelegynae</taxon>
        <taxon>Araneoidea</taxon>
        <taxon>Araneidae</taxon>
        <taxon>Caerostris</taxon>
    </lineage>
</organism>
<accession>A0AAV4NC03</accession>
<dbReference type="Proteomes" id="UP001054837">
    <property type="component" value="Unassembled WGS sequence"/>
</dbReference>
<keyword evidence="2" id="KW-1185">Reference proteome</keyword>
<dbReference type="EMBL" id="BPLQ01001488">
    <property type="protein sequence ID" value="GIX82183.1"/>
    <property type="molecule type" value="Genomic_DNA"/>
</dbReference>
<name>A0AAV4NC03_9ARAC</name>
<protein>
    <submittedName>
        <fullName evidence="1">Uncharacterized protein</fullName>
    </submittedName>
</protein>
<gene>
    <name evidence="1" type="ORF">CDAR_107421</name>
</gene>
<reference evidence="1 2" key="1">
    <citation type="submission" date="2021-06" db="EMBL/GenBank/DDBJ databases">
        <title>Caerostris darwini draft genome.</title>
        <authorList>
            <person name="Kono N."/>
            <person name="Arakawa K."/>
        </authorList>
    </citation>
    <scope>NUCLEOTIDE SEQUENCE [LARGE SCALE GENOMIC DNA]</scope>
</reference>